<evidence type="ECO:0000256" key="2">
    <source>
        <dbReference type="PIRSR" id="PIRSR601310-3"/>
    </source>
</evidence>
<organism evidence="5 6">
    <name type="scientific">Candidatus Chisholmbacteria bacterium RIFCSPHIGHO2_01_FULL_48_12</name>
    <dbReference type="NCBI Taxonomy" id="1797589"/>
    <lineage>
        <taxon>Bacteria</taxon>
        <taxon>Candidatus Chisholmiibacteriota</taxon>
    </lineage>
</organism>
<protein>
    <recommendedName>
        <fullName evidence="4">HIT domain-containing protein</fullName>
    </recommendedName>
</protein>
<dbReference type="STRING" id="1797589.A2784_00880"/>
<comment type="caution">
    <text evidence="5">The sequence shown here is derived from an EMBL/GenBank/DDBJ whole genome shotgun (WGS) entry which is preliminary data.</text>
</comment>
<feature type="short sequence motif" description="Histidine triad motif" evidence="2 3">
    <location>
        <begin position="95"/>
        <end position="99"/>
    </location>
</feature>
<dbReference type="InterPro" id="IPR036265">
    <property type="entry name" value="HIT-like_sf"/>
</dbReference>
<name>A0A1G1VQQ4_9BACT</name>
<evidence type="ECO:0000313" key="6">
    <source>
        <dbReference type="Proteomes" id="UP000177324"/>
    </source>
</evidence>
<dbReference type="SUPFAM" id="SSF54197">
    <property type="entry name" value="HIT-like"/>
    <property type="match status" value="1"/>
</dbReference>
<dbReference type="PANTHER" id="PTHR23089">
    <property type="entry name" value="HISTIDINE TRIAD HIT PROTEIN"/>
    <property type="match status" value="1"/>
</dbReference>
<evidence type="ECO:0000259" key="4">
    <source>
        <dbReference type="PROSITE" id="PS51084"/>
    </source>
</evidence>
<gene>
    <name evidence="5" type="ORF">A2784_00880</name>
</gene>
<feature type="active site" description="Tele-AMP-histidine intermediate" evidence="1">
    <location>
        <position position="97"/>
    </location>
</feature>
<evidence type="ECO:0000313" key="5">
    <source>
        <dbReference type="EMBL" id="OGY17710.1"/>
    </source>
</evidence>
<sequence length="109" mass="11926">MPDCIFCKIISGALPGTKVYEDEEFVAFADIHPEAPVHVLVVSREHIESVNRLKDERLAGKWLLTARAVAHKLGIGKAYQLKVCVGALAGQTVEHLHMHVLGGFSKPQS</sequence>
<feature type="domain" description="HIT" evidence="4">
    <location>
        <begin position="5"/>
        <end position="109"/>
    </location>
</feature>
<evidence type="ECO:0000256" key="1">
    <source>
        <dbReference type="PIRSR" id="PIRSR601310-1"/>
    </source>
</evidence>
<dbReference type="Pfam" id="PF01230">
    <property type="entry name" value="HIT"/>
    <property type="match status" value="1"/>
</dbReference>
<dbReference type="AlphaFoldDB" id="A0A1G1VQQ4"/>
<evidence type="ECO:0000256" key="3">
    <source>
        <dbReference type="PROSITE-ProRule" id="PRU00464"/>
    </source>
</evidence>
<dbReference type="EMBL" id="MHCH01000016">
    <property type="protein sequence ID" value="OGY17710.1"/>
    <property type="molecule type" value="Genomic_DNA"/>
</dbReference>
<dbReference type="GO" id="GO:0003824">
    <property type="term" value="F:catalytic activity"/>
    <property type="evidence" value="ECO:0007669"/>
    <property type="project" value="InterPro"/>
</dbReference>
<proteinExistence type="predicted"/>
<dbReference type="PRINTS" id="PR00332">
    <property type="entry name" value="HISTRIAD"/>
</dbReference>
<dbReference type="Gene3D" id="3.30.428.10">
    <property type="entry name" value="HIT-like"/>
    <property type="match status" value="1"/>
</dbReference>
<dbReference type="InterPro" id="IPR001310">
    <property type="entry name" value="Histidine_triad_HIT"/>
</dbReference>
<reference evidence="5 6" key="1">
    <citation type="journal article" date="2016" name="Nat. Commun.">
        <title>Thousands of microbial genomes shed light on interconnected biogeochemical processes in an aquifer system.</title>
        <authorList>
            <person name="Anantharaman K."/>
            <person name="Brown C.T."/>
            <person name="Hug L.A."/>
            <person name="Sharon I."/>
            <person name="Castelle C.J."/>
            <person name="Probst A.J."/>
            <person name="Thomas B.C."/>
            <person name="Singh A."/>
            <person name="Wilkins M.J."/>
            <person name="Karaoz U."/>
            <person name="Brodie E.L."/>
            <person name="Williams K.H."/>
            <person name="Hubbard S.S."/>
            <person name="Banfield J.F."/>
        </authorList>
    </citation>
    <scope>NUCLEOTIDE SEQUENCE [LARGE SCALE GENOMIC DNA]</scope>
</reference>
<dbReference type="PROSITE" id="PS51084">
    <property type="entry name" value="HIT_2"/>
    <property type="match status" value="1"/>
</dbReference>
<dbReference type="InterPro" id="IPR011146">
    <property type="entry name" value="HIT-like"/>
</dbReference>
<dbReference type="Proteomes" id="UP000177324">
    <property type="component" value="Unassembled WGS sequence"/>
</dbReference>
<accession>A0A1G1VQQ4</accession>